<dbReference type="Proteomes" id="UP001634393">
    <property type="component" value="Unassembled WGS sequence"/>
</dbReference>
<comment type="caution">
    <text evidence="15">The sequence shown here is derived from an EMBL/GenBank/DDBJ whole genome shotgun (WGS) entry which is preliminary data.</text>
</comment>
<evidence type="ECO:0008006" key="17">
    <source>
        <dbReference type="Google" id="ProtNLM"/>
    </source>
</evidence>
<keyword evidence="5 14" id="KW-0812">Transmembrane</keyword>
<dbReference type="InterPro" id="IPR036396">
    <property type="entry name" value="Cyt_P450_sf"/>
</dbReference>
<evidence type="ECO:0000256" key="14">
    <source>
        <dbReference type="SAM" id="Phobius"/>
    </source>
</evidence>
<evidence type="ECO:0000256" key="2">
    <source>
        <dbReference type="ARBA" id="ARBA00004167"/>
    </source>
</evidence>
<dbReference type="Gene3D" id="1.10.630.10">
    <property type="entry name" value="Cytochrome P450"/>
    <property type="match status" value="1"/>
</dbReference>
<dbReference type="InterPro" id="IPR002401">
    <property type="entry name" value="Cyt_P450_E_grp-I"/>
</dbReference>
<evidence type="ECO:0000256" key="12">
    <source>
        <dbReference type="PIRSR" id="PIRSR602401-1"/>
    </source>
</evidence>
<evidence type="ECO:0000313" key="16">
    <source>
        <dbReference type="Proteomes" id="UP001634393"/>
    </source>
</evidence>
<comment type="subcellular location">
    <subcellularLocation>
        <location evidence="2">Membrane</location>
        <topology evidence="2">Single-pass membrane protein</topology>
    </subcellularLocation>
</comment>
<dbReference type="InterPro" id="IPR017972">
    <property type="entry name" value="Cyt_P450_CS"/>
</dbReference>
<evidence type="ECO:0000256" key="13">
    <source>
        <dbReference type="RuleBase" id="RU000461"/>
    </source>
</evidence>
<dbReference type="GO" id="GO:0016712">
    <property type="term" value="F:oxidoreductase activity, acting on paired donors, with incorporation or reduction of molecular oxygen, reduced flavin or flavoprotein as one donor, and incorporation of one atom of oxygen"/>
    <property type="evidence" value="ECO:0007669"/>
    <property type="project" value="UniProtKB-ARBA"/>
</dbReference>
<dbReference type="AlphaFoldDB" id="A0ABD3SMC8"/>
<dbReference type="GO" id="GO:0046872">
    <property type="term" value="F:metal ion binding"/>
    <property type="evidence" value="ECO:0007669"/>
    <property type="project" value="UniProtKB-KW"/>
</dbReference>
<dbReference type="PANTHER" id="PTHR24286:SF349">
    <property type="entry name" value="CYTOCHROME P450 716A1-RELATED"/>
    <property type="match status" value="1"/>
</dbReference>
<comment type="similarity">
    <text evidence="3 13">Belongs to the cytochrome P450 family.</text>
</comment>
<dbReference type="PROSITE" id="PS00086">
    <property type="entry name" value="CYTOCHROME_P450"/>
    <property type="match status" value="1"/>
</dbReference>
<evidence type="ECO:0000256" key="9">
    <source>
        <dbReference type="ARBA" id="ARBA00023004"/>
    </source>
</evidence>
<dbReference type="PRINTS" id="PR00463">
    <property type="entry name" value="EP450I"/>
</dbReference>
<evidence type="ECO:0000256" key="1">
    <source>
        <dbReference type="ARBA" id="ARBA00001971"/>
    </source>
</evidence>
<keyword evidence="16" id="KW-1185">Reference proteome</keyword>
<keyword evidence="6 12" id="KW-0479">Metal-binding</keyword>
<feature type="binding site" description="axial binding residue" evidence="12">
    <location>
        <position position="425"/>
    </location>
    <ligand>
        <name>heme</name>
        <dbReference type="ChEBI" id="CHEBI:30413"/>
    </ligand>
    <ligandPart>
        <name>Fe</name>
        <dbReference type="ChEBI" id="CHEBI:18248"/>
    </ligandPart>
</feature>
<dbReference type="CDD" id="cd11043">
    <property type="entry name" value="CYP90-like"/>
    <property type="match status" value="1"/>
</dbReference>
<feature type="transmembrane region" description="Helical" evidence="14">
    <location>
        <begin position="6"/>
        <end position="25"/>
    </location>
</feature>
<keyword evidence="9 12" id="KW-0408">Iron</keyword>
<evidence type="ECO:0000256" key="4">
    <source>
        <dbReference type="ARBA" id="ARBA00022617"/>
    </source>
</evidence>
<keyword evidence="10 13" id="KW-0503">Monooxygenase</keyword>
<evidence type="ECO:0000256" key="11">
    <source>
        <dbReference type="ARBA" id="ARBA00023136"/>
    </source>
</evidence>
<gene>
    <name evidence="15" type="ORF">ACJIZ3_021550</name>
</gene>
<dbReference type="FunFam" id="1.10.630.10:FF:000022">
    <property type="entry name" value="Taxadiene 5-alpha hydroxylase"/>
    <property type="match status" value="1"/>
</dbReference>
<name>A0ABD3SMC8_9LAMI</name>
<keyword evidence="4 12" id="KW-0349">Heme</keyword>
<evidence type="ECO:0000256" key="5">
    <source>
        <dbReference type="ARBA" id="ARBA00022692"/>
    </source>
</evidence>
<proteinExistence type="inferred from homology"/>
<dbReference type="GO" id="GO:0016020">
    <property type="term" value="C:membrane"/>
    <property type="evidence" value="ECO:0007669"/>
    <property type="project" value="UniProtKB-SubCell"/>
</dbReference>
<dbReference type="EMBL" id="JBJXBP010000006">
    <property type="protein sequence ID" value="KAL3825521.1"/>
    <property type="molecule type" value="Genomic_DNA"/>
</dbReference>
<evidence type="ECO:0000256" key="8">
    <source>
        <dbReference type="ARBA" id="ARBA00023002"/>
    </source>
</evidence>
<accession>A0ABD3SMC8</accession>
<dbReference type="PANTHER" id="PTHR24286">
    <property type="entry name" value="CYTOCHROME P450 26"/>
    <property type="match status" value="1"/>
</dbReference>
<keyword evidence="7 14" id="KW-1133">Transmembrane helix</keyword>
<organism evidence="15 16">
    <name type="scientific">Penstemon smallii</name>
    <dbReference type="NCBI Taxonomy" id="265156"/>
    <lineage>
        <taxon>Eukaryota</taxon>
        <taxon>Viridiplantae</taxon>
        <taxon>Streptophyta</taxon>
        <taxon>Embryophyta</taxon>
        <taxon>Tracheophyta</taxon>
        <taxon>Spermatophyta</taxon>
        <taxon>Magnoliopsida</taxon>
        <taxon>eudicotyledons</taxon>
        <taxon>Gunneridae</taxon>
        <taxon>Pentapetalae</taxon>
        <taxon>asterids</taxon>
        <taxon>lamiids</taxon>
        <taxon>Lamiales</taxon>
        <taxon>Plantaginaceae</taxon>
        <taxon>Cheloneae</taxon>
        <taxon>Penstemon</taxon>
    </lineage>
</organism>
<evidence type="ECO:0000256" key="3">
    <source>
        <dbReference type="ARBA" id="ARBA00010617"/>
    </source>
</evidence>
<evidence type="ECO:0000313" key="15">
    <source>
        <dbReference type="EMBL" id="KAL3825521.1"/>
    </source>
</evidence>
<keyword evidence="11 14" id="KW-0472">Membrane</keyword>
<comment type="cofactor">
    <cofactor evidence="1 12">
        <name>heme</name>
        <dbReference type="ChEBI" id="CHEBI:30413"/>
    </cofactor>
</comment>
<evidence type="ECO:0000256" key="10">
    <source>
        <dbReference type="ARBA" id="ARBA00023033"/>
    </source>
</evidence>
<dbReference type="PRINTS" id="PR00385">
    <property type="entry name" value="P450"/>
</dbReference>
<evidence type="ECO:0000256" key="6">
    <source>
        <dbReference type="ARBA" id="ARBA00022723"/>
    </source>
</evidence>
<dbReference type="Pfam" id="PF00067">
    <property type="entry name" value="p450"/>
    <property type="match status" value="1"/>
</dbReference>
<sequence>MELFFYISLLITLFILLVSVIYLFIYKNKSSKYPKAPLPPGSTGWPVVGESLEFLSTGWKGHPERFILDRVAKYSSSVFKTHLLAQPFAIFYGAKGNKFLFSNESKLVEIWWPSSIVKLFFSSNTQASSKEGAIKVRKLLPDFIKPEALQRYVGIMDDMARRNFADGWENKEEIVTHPLVKKYAFSTACRLFLSIEDQQHVDKFYKPFEVLIAGMISIPIDVPGTQFNKAIKASNIIRKQLIFIVKQRKIDLGEGKASPNQDIMSHMLSTSDENELQIADKIFGLLVGGHDSISSACTFIVSYLAELPEIYQGVYKEQMEIANSKAPGELLKWDDIQKMKYSWNVACEVLRLAPPIPGAFREAITDFMYKGFTIPKGWKIYLSINSTHINPEYFPEPKKFDPSRFEGSGPAPYTYVPFGGGPRMCPGKEYAKLEILVFMHHLVKGFKFEKIIPDEKIVVNPMLAPAKGLPIRLYPHKN</sequence>
<reference evidence="15 16" key="1">
    <citation type="submission" date="2024-12" db="EMBL/GenBank/DDBJ databases">
        <title>The unique morphological basis and parallel evolutionary history of personate flowers in Penstemon.</title>
        <authorList>
            <person name="Depatie T.H."/>
            <person name="Wessinger C.A."/>
        </authorList>
    </citation>
    <scope>NUCLEOTIDE SEQUENCE [LARGE SCALE GENOMIC DNA]</scope>
    <source>
        <strain evidence="15">WTNN_2</strain>
        <tissue evidence="15">Leaf</tissue>
    </source>
</reference>
<dbReference type="SUPFAM" id="SSF48264">
    <property type="entry name" value="Cytochrome P450"/>
    <property type="match status" value="1"/>
</dbReference>
<dbReference type="InterPro" id="IPR001128">
    <property type="entry name" value="Cyt_P450"/>
</dbReference>
<keyword evidence="8 13" id="KW-0560">Oxidoreductase</keyword>
<protein>
    <recommendedName>
        <fullName evidence="17">Cytochrome P450</fullName>
    </recommendedName>
</protein>
<evidence type="ECO:0000256" key="7">
    <source>
        <dbReference type="ARBA" id="ARBA00022989"/>
    </source>
</evidence>